<sequence>MTTRLRLIIAGALAVILLGGAIAYAVVAISNYQARISAPSGVSTTTAAKASDAPRVVFRNTATGAGYGLIASVPLGDPTGTRTVSDIPCDRVYQTTKFTTCLRIDRGVVTTFGAYLLDNDGKQLDKWGLPGLPSRTRISPDSRLASYTAFITGEAYATVGFSVGTHIVSTAGKDYGDLESFTFTVDGSPITSTDRNFWGVTFTDDDNIFYATGATNGKTWLVKGDLAARTLTAIHETAECPSISPDGKLIAYKKNVSTTASPFWNIAVLTLATGVEKILPEKRSIDDQVDWLNDSTLLYGVPRDSTAGDSDIWSIPANGSAAPKVYIDHAWSPSVVN</sequence>
<dbReference type="AlphaFoldDB" id="A0A934SN81"/>
<accession>A0A934SN81</accession>
<organism evidence="1 2">
    <name type="scientific">Lacisediminihabitans changchengi</name>
    <dbReference type="NCBI Taxonomy" id="2787634"/>
    <lineage>
        <taxon>Bacteria</taxon>
        <taxon>Bacillati</taxon>
        <taxon>Actinomycetota</taxon>
        <taxon>Actinomycetes</taxon>
        <taxon>Micrococcales</taxon>
        <taxon>Microbacteriaceae</taxon>
        <taxon>Lacisediminihabitans</taxon>
    </lineage>
</organism>
<evidence type="ECO:0000313" key="1">
    <source>
        <dbReference type="EMBL" id="MBK4348506.1"/>
    </source>
</evidence>
<dbReference type="InterPro" id="IPR011042">
    <property type="entry name" value="6-blade_b-propeller_TolB-like"/>
</dbReference>
<dbReference type="RefSeq" id="WP_200556702.1">
    <property type="nucleotide sequence ID" value="NZ_JAEPES010000004.1"/>
</dbReference>
<dbReference type="SUPFAM" id="SSF82171">
    <property type="entry name" value="DPP6 N-terminal domain-like"/>
    <property type="match status" value="1"/>
</dbReference>
<gene>
    <name evidence="1" type="ORF">IV501_12755</name>
</gene>
<comment type="caution">
    <text evidence="1">The sequence shown here is derived from an EMBL/GenBank/DDBJ whole genome shotgun (WGS) entry which is preliminary data.</text>
</comment>
<reference evidence="1" key="1">
    <citation type="submission" date="2021-01" db="EMBL/GenBank/DDBJ databases">
        <title>Lacisediminihabitans sp. nov. strain G11-30, isolated from Antarctic Soil.</title>
        <authorList>
            <person name="Li J."/>
        </authorList>
    </citation>
    <scope>NUCLEOTIDE SEQUENCE</scope>
    <source>
        <strain evidence="1">G11-30</strain>
    </source>
</reference>
<protein>
    <recommendedName>
        <fullName evidence="3">TolB-like translocation protein</fullName>
    </recommendedName>
</protein>
<keyword evidence="2" id="KW-1185">Reference proteome</keyword>
<name>A0A934SN81_9MICO</name>
<proteinExistence type="predicted"/>
<dbReference type="Gene3D" id="2.120.10.30">
    <property type="entry name" value="TolB, C-terminal domain"/>
    <property type="match status" value="1"/>
</dbReference>
<dbReference type="EMBL" id="JAEPES010000004">
    <property type="protein sequence ID" value="MBK4348506.1"/>
    <property type="molecule type" value="Genomic_DNA"/>
</dbReference>
<dbReference type="Proteomes" id="UP000636458">
    <property type="component" value="Unassembled WGS sequence"/>
</dbReference>
<evidence type="ECO:0008006" key="3">
    <source>
        <dbReference type="Google" id="ProtNLM"/>
    </source>
</evidence>
<evidence type="ECO:0000313" key="2">
    <source>
        <dbReference type="Proteomes" id="UP000636458"/>
    </source>
</evidence>